<evidence type="ECO:0000256" key="2">
    <source>
        <dbReference type="SAM" id="MobiDB-lite"/>
    </source>
</evidence>
<organism evidence="4">
    <name type="scientific">Cyprinus carpio</name>
    <name type="common">Common carp</name>
    <dbReference type="NCBI Taxonomy" id="7962"/>
    <lineage>
        <taxon>Eukaryota</taxon>
        <taxon>Metazoa</taxon>
        <taxon>Chordata</taxon>
        <taxon>Craniata</taxon>
        <taxon>Vertebrata</taxon>
        <taxon>Euteleostomi</taxon>
        <taxon>Actinopterygii</taxon>
        <taxon>Neopterygii</taxon>
        <taxon>Teleostei</taxon>
        <taxon>Ostariophysi</taxon>
        <taxon>Cypriniformes</taxon>
        <taxon>Cyprinidae</taxon>
        <taxon>Cyprininae</taxon>
        <taxon>Cyprinus</taxon>
    </lineage>
</organism>
<feature type="coiled-coil region" evidence="1">
    <location>
        <begin position="648"/>
        <end position="882"/>
    </location>
</feature>
<dbReference type="AlphaFoldDB" id="A0A9R0AVH4"/>
<feature type="compositionally biased region" description="Polar residues" evidence="2">
    <location>
        <begin position="178"/>
        <end position="194"/>
    </location>
</feature>
<protein>
    <submittedName>
        <fullName evidence="4">CAP-Gly domain-containing linker protein 2-like isoform X2</fullName>
    </submittedName>
</protein>
<gene>
    <name evidence="4" type="primary">LOC109087823</name>
</gene>
<feature type="coiled-coil region" evidence="1">
    <location>
        <begin position="931"/>
        <end position="958"/>
    </location>
</feature>
<dbReference type="Pfam" id="PF01302">
    <property type="entry name" value="CAP_GLY"/>
    <property type="match status" value="2"/>
</dbReference>
<feature type="domain" description="CAP-Gly" evidence="3">
    <location>
        <begin position="224"/>
        <end position="266"/>
    </location>
</feature>
<evidence type="ECO:0000313" key="4">
    <source>
        <dbReference type="RefSeq" id="XP_042612877.1"/>
    </source>
</evidence>
<dbReference type="GeneID" id="109087823"/>
<feature type="region of interest" description="Disordered" evidence="2">
    <location>
        <begin position="511"/>
        <end position="568"/>
    </location>
</feature>
<sequence>MNMLKSSGLKIPGRGPKHSSPVGRTTVGPSTSPAAQKDSVPYKQMTPTPSSNASDKSSSKASEVGDEVAGDFVVGERVWVNGVKPGVIAYLGETQFSPGQWAGVVLNDLVGKNDGSVNGVRYFECQALQGIFTRPSKLTRQPIGDGSDEQQQNAQLQGGAGASGQRVVMPLREGMLNSSVKTGNESGSNMSDSGSVKKGGEKDLKVGDRVLVGGTKTGVVRYVGETDFAKGEWCGVELDEPLGKNDGAVAGTRYFQCPLKFGLFAPIHKVIRIGFPSTSPAKAKKSKRMAMGVSSLAHSPSSSSISSVSSVASSVGGRPSRTGLLTETSSRYARKISGTTALQEALKEKQQHIEQLLAERDLERAEVAKATSRICEVEKEITALKARHLQYATEAESNLQQVRALLASTQKDKMELANQLEEEKRKVEDLQFRVEEESITKGDLETQTKLEHARIRQLEQCLHLEKSKAERLQKELEEKMQTTVEEKSRVMQLEEELALRKAEVEELQAWLQRGSSGPGTDAGDSRSGISSETLVLREQLLSAGRERREESSQLRERYEASLNSSQKEVERLKATTERQGQEISDLKQRLQQATRENMEMMDSWKAKLDALIGDHQRALVELKASLTGDRGASETSGAEGEGTTPEIRAALESLKMEQQLELENLNAKHEIDVAVMAKEREDLRSRLQELRDQLEESEENWKIQVEAKSNQHSLELKEVSEKLQKAELRISEFDKSHEKQERATRLLKEQLELAEKKMVDYEALQKAEAQSRAEILSLQEKLRVSENRLQAVEADHTTQDVNMIENNDNSEEKIKLKQNMEETLEKLTKREKEVSTLTTQVDALKTQITALEEKVRLGEKAADGLVTEKTRLEAELESMTKKSHDASGQLVVISQELLKKERNLNELRVLLLESPRHSAGVDWELSREVHRAEWRMKEQKLQDDIKTLREKLLLLGRERSSPDHRRYSMMDPSASDTEVAHLRQRLLSTEDALRNALEHNQHVDQLVQAMRTRPDKNQAHASANSANGIHQEDTSFTQEEEH</sequence>
<accession>A0A9R0AVH4</accession>
<keyword evidence="1" id="KW-0175">Coiled coil</keyword>
<feature type="region of interest" description="Disordered" evidence="2">
    <location>
        <begin position="178"/>
        <end position="200"/>
    </location>
</feature>
<feature type="region of interest" description="Disordered" evidence="2">
    <location>
        <begin position="1"/>
        <end position="63"/>
    </location>
</feature>
<proteinExistence type="predicted"/>
<dbReference type="PANTHER" id="PTHR18916:SF10">
    <property type="entry name" value="CAP-GLY DOMAIN-CONTAINING LINKER PROTEIN 2"/>
    <property type="match status" value="1"/>
</dbReference>
<feature type="region of interest" description="Disordered" evidence="2">
    <location>
        <begin position="1009"/>
        <end position="1042"/>
    </location>
</feature>
<dbReference type="Proteomes" id="UP001155660">
    <property type="component" value="Chromosome A5"/>
</dbReference>
<feature type="compositionally biased region" description="Basic and acidic residues" evidence="2">
    <location>
        <begin position="544"/>
        <end position="559"/>
    </location>
</feature>
<dbReference type="SMART" id="SM01052">
    <property type="entry name" value="CAP_GLY"/>
    <property type="match status" value="2"/>
</dbReference>
<feature type="region of interest" description="Disordered" evidence="2">
    <location>
        <begin position="138"/>
        <end position="163"/>
    </location>
</feature>
<evidence type="ECO:0000256" key="1">
    <source>
        <dbReference type="SAM" id="Coils"/>
    </source>
</evidence>
<dbReference type="PANTHER" id="PTHR18916">
    <property type="entry name" value="DYNACTIN 1-RELATED MICROTUBULE-BINDING"/>
    <property type="match status" value="1"/>
</dbReference>
<feature type="compositionally biased region" description="Low complexity" evidence="2">
    <location>
        <begin position="293"/>
        <end position="315"/>
    </location>
</feature>
<feature type="compositionally biased region" description="Low complexity" evidence="2">
    <location>
        <begin position="50"/>
        <end position="62"/>
    </location>
</feature>
<dbReference type="FunFam" id="2.30.30.190:FF:000001">
    <property type="entry name" value="Putative CAP-Gly domain-containing linker protein 1"/>
    <property type="match status" value="1"/>
</dbReference>
<dbReference type="GO" id="GO:0005634">
    <property type="term" value="C:nucleus"/>
    <property type="evidence" value="ECO:0007669"/>
    <property type="project" value="TreeGrafter"/>
</dbReference>
<dbReference type="SMR" id="A0A9R0AVH4"/>
<dbReference type="RefSeq" id="XP_042612877.1">
    <property type="nucleotide sequence ID" value="XM_042756943.1"/>
</dbReference>
<dbReference type="GO" id="GO:0031122">
    <property type="term" value="P:cytoplasmic microtubule organization"/>
    <property type="evidence" value="ECO:0007669"/>
    <property type="project" value="TreeGrafter"/>
</dbReference>
<dbReference type="GO" id="GO:0005938">
    <property type="term" value="C:cell cortex"/>
    <property type="evidence" value="ECO:0007669"/>
    <property type="project" value="TreeGrafter"/>
</dbReference>
<feature type="region of interest" description="Disordered" evidence="2">
    <location>
        <begin position="279"/>
        <end position="324"/>
    </location>
</feature>
<dbReference type="InterPro" id="IPR000938">
    <property type="entry name" value="CAP-Gly_domain"/>
</dbReference>
<dbReference type="GO" id="GO:0035371">
    <property type="term" value="C:microtubule plus-end"/>
    <property type="evidence" value="ECO:0007669"/>
    <property type="project" value="TreeGrafter"/>
</dbReference>
<dbReference type="PROSITE" id="PS50245">
    <property type="entry name" value="CAP_GLY_2"/>
    <property type="match status" value="2"/>
</dbReference>
<feature type="coiled-coil region" evidence="1">
    <location>
        <begin position="339"/>
        <end position="496"/>
    </location>
</feature>
<name>A0A9R0AVH4_CYPCA</name>
<dbReference type="GO" id="GO:0051010">
    <property type="term" value="F:microtubule plus-end binding"/>
    <property type="evidence" value="ECO:0007669"/>
    <property type="project" value="TreeGrafter"/>
</dbReference>
<feature type="domain" description="CAP-Gly" evidence="3">
    <location>
        <begin position="92"/>
        <end position="134"/>
    </location>
</feature>
<reference evidence="4" key="1">
    <citation type="submission" date="2025-08" db="UniProtKB">
        <authorList>
            <consortium name="RefSeq"/>
        </authorList>
    </citation>
    <scope>IDENTIFICATION</scope>
    <source>
        <tissue evidence="4">Muscle</tissue>
    </source>
</reference>
<feature type="compositionally biased region" description="Polar residues" evidence="2">
    <location>
        <begin position="1019"/>
        <end position="1028"/>
    </location>
</feature>
<dbReference type="PROSITE" id="PS00845">
    <property type="entry name" value="CAP_GLY_1"/>
    <property type="match status" value="2"/>
</dbReference>
<evidence type="ECO:0000259" key="3">
    <source>
        <dbReference type="PROSITE" id="PS50245"/>
    </source>
</evidence>